<protein>
    <submittedName>
        <fullName evidence="1">Uncharacterized protein</fullName>
    </submittedName>
</protein>
<sequence>MGHDASNLVVVLLPHKDLQLLVEIRKQQNRVIFVELSRSIAKCAHQHILHLAEVSCKPNGVHPLWKQK</sequence>
<dbReference type="EMBL" id="KK120738">
    <property type="protein sequence ID" value="KFM78915.1"/>
    <property type="molecule type" value="Genomic_DNA"/>
</dbReference>
<dbReference type="AlphaFoldDB" id="A0A087UNH6"/>
<keyword evidence="2" id="KW-1185">Reference proteome</keyword>
<gene>
    <name evidence="1" type="ORF">X975_07044</name>
</gene>
<evidence type="ECO:0000313" key="2">
    <source>
        <dbReference type="Proteomes" id="UP000054359"/>
    </source>
</evidence>
<evidence type="ECO:0000313" key="1">
    <source>
        <dbReference type="EMBL" id="KFM78915.1"/>
    </source>
</evidence>
<feature type="non-terminal residue" evidence="1">
    <location>
        <position position="68"/>
    </location>
</feature>
<name>A0A087UNH6_STEMI</name>
<proteinExistence type="predicted"/>
<organism evidence="1 2">
    <name type="scientific">Stegodyphus mimosarum</name>
    <name type="common">African social velvet spider</name>
    <dbReference type="NCBI Taxonomy" id="407821"/>
    <lineage>
        <taxon>Eukaryota</taxon>
        <taxon>Metazoa</taxon>
        <taxon>Ecdysozoa</taxon>
        <taxon>Arthropoda</taxon>
        <taxon>Chelicerata</taxon>
        <taxon>Arachnida</taxon>
        <taxon>Araneae</taxon>
        <taxon>Araneomorphae</taxon>
        <taxon>Entelegynae</taxon>
        <taxon>Eresoidea</taxon>
        <taxon>Eresidae</taxon>
        <taxon>Stegodyphus</taxon>
    </lineage>
</organism>
<reference evidence="1 2" key="1">
    <citation type="submission" date="2013-11" db="EMBL/GenBank/DDBJ databases">
        <title>Genome sequencing of Stegodyphus mimosarum.</title>
        <authorList>
            <person name="Bechsgaard J."/>
        </authorList>
    </citation>
    <scope>NUCLEOTIDE SEQUENCE [LARGE SCALE GENOMIC DNA]</scope>
</reference>
<dbReference type="Proteomes" id="UP000054359">
    <property type="component" value="Unassembled WGS sequence"/>
</dbReference>
<accession>A0A087UNH6</accession>